<dbReference type="InterPro" id="IPR013083">
    <property type="entry name" value="Znf_RING/FYVE/PHD"/>
</dbReference>
<evidence type="ECO:0000256" key="3">
    <source>
        <dbReference type="SAM" id="Phobius"/>
    </source>
</evidence>
<organism evidence="6 7">
    <name type="scientific">Gonapodya prolifera (strain JEL478)</name>
    <name type="common">Monoblepharis prolifera</name>
    <dbReference type="NCBI Taxonomy" id="1344416"/>
    <lineage>
        <taxon>Eukaryota</taxon>
        <taxon>Fungi</taxon>
        <taxon>Fungi incertae sedis</taxon>
        <taxon>Chytridiomycota</taxon>
        <taxon>Chytridiomycota incertae sedis</taxon>
        <taxon>Monoblepharidomycetes</taxon>
        <taxon>Monoblepharidales</taxon>
        <taxon>Gonapodyaceae</taxon>
        <taxon>Gonapodya</taxon>
    </lineage>
</organism>
<evidence type="ECO:0000313" key="7">
    <source>
        <dbReference type="Proteomes" id="UP000070544"/>
    </source>
</evidence>
<dbReference type="InterPro" id="IPR001841">
    <property type="entry name" value="Znf_RING"/>
</dbReference>
<feature type="chain" id="PRO_5007296065" description="RING-type domain-containing protein" evidence="4">
    <location>
        <begin position="24"/>
        <end position="373"/>
    </location>
</feature>
<proteinExistence type="predicted"/>
<evidence type="ECO:0000259" key="5">
    <source>
        <dbReference type="PROSITE" id="PS50089"/>
    </source>
</evidence>
<keyword evidence="4" id="KW-0732">Signal</keyword>
<feature type="transmembrane region" description="Helical" evidence="3">
    <location>
        <begin position="72"/>
        <end position="92"/>
    </location>
</feature>
<evidence type="ECO:0000256" key="2">
    <source>
        <dbReference type="SAM" id="MobiDB-lite"/>
    </source>
</evidence>
<dbReference type="Pfam" id="PF13639">
    <property type="entry name" value="zf-RING_2"/>
    <property type="match status" value="1"/>
</dbReference>
<gene>
    <name evidence="6" type="ORF">M427DRAFT_58338</name>
</gene>
<keyword evidence="1" id="KW-0479">Metal-binding</keyword>
<dbReference type="InterPro" id="IPR051826">
    <property type="entry name" value="E3_ubiquitin-ligase_domain"/>
</dbReference>
<dbReference type="SMART" id="SM00184">
    <property type="entry name" value="RING"/>
    <property type="match status" value="1"/>
</dbReference>
<dbReference type="EMBL" id="KQ965775">
    <property type="protein sequence ID" value="KXS13742.1"/>
    <property type="molecule type" value="Genomic_DNA"/>
</dbReference>
<dbReference type="OrthoDB" id="8062037at2759"/>
<dbReference type="Gene3D" id="3.30.40.10">
    <property type="entry name" value="Zinc/RING finger domain, C3HC4 (zinc finger)"/>
    <property type="match status" value="1"/>
</dbReference>
<keyword evidence="3" id="KW-1133">Transmembrane helix</keyword>
<dbReference type="GO" id="GO:0061630">
    <property type="term" value="F:ubiquitin protein ligase activity"/>
    <property type="evidence" value="ECO:0007669"/>
    <property type="project" value="TreeGrafter"/>
</dbReference>
<dbReference type="PANTHER" id="PTHR22765:SF434">
    <property type="entry name" value="GB|AAD18119.1-RELATED"/>
    <property type="match status" value="1"/>
</dbReference>
<evidence type="ECO:0000256" key="4">
    <source>
        <dbReference type="SAM" id="SignalP"/>
    </source>
</evidence>
<dbReference type="PROSITE" id="PS50089">
    <property type="entry name" value="ZF_RING_2"/>
    <property type="match status" value="1"/>
</dbReference>
<feature type="region of interest" description="Disordered" evidence="2">
    <location>
        <begin position="241"/>
        <end position="261"/>
    </location>
</feature>
<protein>
    <recommendedName>
        <fullName evidence="5">RING-type domain-containing protein</fullName>
    </recommendedName>
</protein>
<accession>A0A139AA56</accession>
<dbReference type="STRING" id="1344416.A0A139AA56"/>
<keyword evidence="3" id="KW-0812">Transmembrane</keyword>
<keyword evidence="1" id="KW-0862">Zinc</keyword>
<sequence length="373" mass="40566">MRFLAHLTLLHLAFVQFMPGVLGQHGGVSSDVTPGTNSSIPASVTAGLRLNFSDTVAVHTAARSGDFSTPPVTLLLILAALLVVLVLTGLVLRRNRRAQLRAQAMNYPETWRHPDTPRQRMGVLTLDPSMLEFLSLRRTPSRPAVGTSKYPILSRNATHISMLSILTSATSPSLCSICLDPVRAPGSIVRTLPCGHSFHAACVDEWLLKWQGVCPVCRMDLAQAMQGKLEGGDDVSEYEYESQDVDSSTWPSTRQSETSGLLSRPAASILARARMAMLTTQRVSWHTSASASLPRGGSGSIFDHDSNRDSVRLDVAENTEPLQNLLREVTTEPEQEVTDHRNANNGDNIVVTTMVRTRGNDVESVAPISEGHQ</sequence>
<dbReference type="PANTHER" id="PTHR22765">
    <property type="entry name" value="RING FINGER AND PROTEASE ASSOCIATED DOMAIN-CONTAINING"/>
    <property type="match status" value="1"/>
</dbReference>
<evidence type="ECO:0000256" key="1">
    <source>
        <dbReference type="PROSITE-ProRule" id="PRU00175"/>
    </source>
</evidence>
<name>A0A139AA56_GONPJ</name>
<dbReference type="CDD" id="cd16473">
    <property type="entry name" value="RING-H2_RNF103"/>
    <property type="match status" value="1"/>
</dbReference>
<feature type="domain" description="RING-type" evidence="5">
    <location>
        <begin position="175"/>
        <end position="218"/>
    </location>
</feature>
<evidence type="ECO:0000313" key="6">
    <source>
        <dbReference type="EMBL" id="KXS13742.1"/>
    </source>
</evidence>
<dbReference type="Proteomes" id="UP000070544">
    <property type="component" value="Unassembled WGS sequence"/>
</dbReference>
<keyword evidence="3" id="KW-0472">Membrane</keyword>
<feature type="signal peptide" evidence="4">
    <location>
        <begin position="1"/>
        <end position="23"/>
    </location>
</feature>
<dbReference type="GO" id="GO:0008270">
    <property type="term" value="F:zinc ion binding"/>
    <property type="evidence" value="ECO:0007669"/>
    <property type="project" value="UniProtKB-KW"/>
</dbReference>
<dbReference type="AlphaFoldDB" id="A0A139AA56"/>
<reference evidence="6 7" key="1">
    <citation type="journal article" date="2015" name="Genome Biol. Evol.">
        <title>Phylogenomic analyses indicate that early fungi evolved digesting cell walls of algal ancestors of land plants.</title>
        <authorList>
            <person name="Chang Y."/>
            <person name="Wang S."/>
            <person name="Sekimoto S."/>
            <person name="Aerts A.L."/>
            <person name="Choi C."/>
            <person name="Clum A."/>
            <person name="LaButti K.M."/>
            <person name="Lindquist E.A."/>
            <person name="Yee Ngan C."/>
            <person name="Ohm R.A."/>
            <person name="Salamov A.A."/>
            <person name="Grigoriev I.V."/>
            <person name="Spatafora J.W."/>
            <person name="Berbee M.L."/>
        </authorList>
    </citation>
    <scope>NUCLEOTIDE SEQUENCE [LARGE SCALE GENOMIC DNA]</scope>
    <source>
        <strain evidence="6 7">JEL478</strain>
    </source>
</reference>
<feature type="compositionally biased region" description="Polar residues" evidence="2">
    <location>
        <begin position="245"/>
        <end position="261"/>
    </location>
</feature>
<dbReference type="GO" id="GO:0006511">
    <property type="term" value="P:ubiquitin-dependent protein catabolic process"/>
    <property type="evidence" value="ECO:0007669"/>
    <property type="project" value="TreeGrafter"/>
</dbReference>
<keyword evidence="1" id="KW-0863">Zinc-finger</keyword>
<keyword evidence="7" id="KW-1185">Reference proteome</keyword>
<dbReference type="SUPFAM" id="SSF57850">
    <property type="entry name" value="RING/U-box"/>
    <property type="match status" value="1"/>
</dbReference>